<keyword evidence="2" id="KW-0472">Membrane</keyword>
<dbReference type="Proteomes" id="UP000035880">
    <property type="component" value="Chromosome 3L"/>
</dbReference>
<protein>
    <submittedName>
        <fullName evidence="4">Uncharacterized protein</fullName>
        <ecNumber evidence="4">3.2.1.-</ecNumber>
    </submittedName>
</protein>
<evidence type="ECO:0000256" key="1">
    <source>
        <dbReference type="SAM" id="MobiDB-lite"/>
    </source>
</evidence>
<keyword evidence="2" id="KW-1133">Transmembrane helix</keyword>
<dbReference type="OrthoDB" id="4781at2759"/>
<dbReference type="GO" id="GO:0016798">
    <property type="term" value="F:hydrolase activity, acting on glycosyl bonds"/>
    <property type="evidence" value="ECO:0007669"/>
    <property type="project" value="UniProtKB-KW"/>
</dbReference>
<evidence type="ECO:0000313" key="4">
    <source>
        <dbReference type="EMBL" id="KMZ00428.1"/>
    </source>
</evidence>
<dbReference type="AlphaFoldDB" id="A0A0J9RXW7"/>
<keyword evidence="4" id="KW-0326">Glycosidase</keyword>
<feature type="region of interest" description="Disordered" evidence="1">
    <location>
        <begin position="200"/>
        <end position="228"/>
    </location>
</feature>
<gene>
    <name evidence="4" type="primary">Dsim\GD14763</name>
    <name evidence="4" type="ORF">Dsimw501_GD14763</name>
</gene>
<dbReference type="EMBL" id="CM002912">
    <property type="protein sequence ID" value="KMZ00428.1"/>
    <property type="molecule type" value="Genomic_DNA"/>
</dbReference>
<organism evidence="4">
    <name type="scientific">Drosophila simulans</name>
    <name type="common">Fruit fly</name>
    <dbReference type="NCBI Taxonomy" id="7240"/>
    <lineage>
        <taxon>Eukaryota</taxon>
        <taxon>Metazoa</taxon>
        <taxon>Ecdysozoa</taxon>
        <taxon>Arthropoda</taxon>
        <taxon>Hexapoda</taxon>
        <taxon>Insecta</taxon>
        <taxon>Pterygota</taxon>
        <taxon>Neoptera</taxon>
        <taxon>Endopterygota</taxon>
        <taxon>Diptera</taxon>
        <taxon>Brachycera</taxon>
        <taxon>Muscomorpha</taxon>
        <taxon>Ephydroidea</taxon>
        <taxon>Drosophilidae</taxon>
        <taxon>Drosophila</taxon>
        <taxon>Sophophora</taxon>
    </lineage>
</organism>
<feature type="signal peptide" evidence="3">
    <location>
        <begin position="1"/>
        <end position="20"/>
    </location>
</feature>
<keyword evidence="4" id="KW-0378">Hydrolase</keyword>
<evidence type="ECO:0000256" key="2">
    <source>
        <dbReference type="SAM" id="Phobius"/>
    </source>
</evidence>
<proteinExistence type="predicted"/>
<dbReference type="KEGG" id="dsi:Dsimw501_GD14763"/>
<sequence>MWKGCVLLIWLGSLVSLMIALEVPHPVVNVKGREVSIILPGDLEGIESIYFQAELVDKECDNNAYSFANGRPWSAKIELQSTIEPNAKLRIQTVVERKNKIATQFSEYKINDNGMGELLDGPRLTSSTDLLEMAAKCKPAKKNSSATLSECSHRSGFSSGDLLFEDNFKNDQKLTDNWIHEMSAVRFFWAAPAKRRVWPKEKSVAGGQEDRNGSLGSPRPSDPPICTRTSPLNMGELRSELKCPRVIGYFQTFFWCPIWISLMMIFSIIFACTPGAIMFCRTNTSLPSTEVLCSEALWCGTKQEPNRIQLSIL</sequence>
<evidence type="ECO:0000256" key="3">
    <source>
        <dbReference type="SAM" id="SignalP"/>
    </source>
</evidence>
<accession>A0A0J9RXW7</accession>
<feature type="transmembrane region" description="Helical" evidence="2">
    <location>
        <begin position="252"/>
        <end position="272"/>
    </location>
</feature>
<keyword evidence="2" id="KW-0812">Transmembrane</keyword>
<dbReference type="EC" id="3.2.1.-" evidence="4"/>
<reference evidence="4" key="3">
    <citation type="submission" date="2015-04" db="EMBL/GenBank/DDBJ databases">
        <authorList>
            <consortium name="FlyBase"/>
        </authorList>
    </citation>
    <scope>NUCLEOTIDE SEQUENCE</scope>
    <source>
        <strain evidence="4">W501</strain>
    </source>
</reference>
<feature type="compositionally biased region" description="Basic and acidic residues" evidence="1">
    <location>
        <begin position="200"/>
        <end position="212"/>
    </location>
</feature>
<reference evidence="4" key="1">
    <citation type="journal article" date="2013" name="Genome Res.">
        <title>A second-generation assembly of the Drosophila simulans genome provides new insights into patterns of lineage-specific divergence.</title>
        <authorList>
            <person name="Hu T.T."/>
            <person name="Eisen M.B."/>
            <person name="Thornton K.R."/>
            <person name="Andolfatto P."/>
        </authorList>
    </citation>
    <scope>NUCLEOTIDE SEQUENCE [LARGE SCALE GENOMIC DNA]</scope>
    <source>
        <strain evidence="4">W501</strain>
    </source>
</reference>
<reference evidence="4" key="2">
    <citation type="submission" date="2014-06" db="EMBL/GenBank/DDBJ databases">
        <authorList>
            <person name="Hu T."/>
            <person name="Eisen M.B."/>
            <person name="Thornton K.R."/>
            <person name="Andolfatto P."/>
        </authorList>
    </citation>
    <scope>NUCLEOTIDE SEQUENCE</scope>
    <source>
        <strain evidence="4">W501</strain>
    </source>
</reference>
<feature type="chain" id="PRO_5005321786" evidence="3">
    <location>
        <begin position="21"/>
        <end position="313"/>
    </location>
</feature>
<keyword evidence="3" id="KW-0732">Signal</keyword>
<name>A0A0J9RXW7_DROSI</name>